<feature type="region of interest" description="Disordered" evidence="1">
    <location>
        <begin position="120"/>
        <end position="162"/>
    </location>
</feature>
<dbReference type="Proteomes" id="UP000323505">
    <property type="component" value="Unassembled WGS sequence"/>
</dbReference>
<dbReference type="AlphaFoldDB" id="A0A5D3FFH6"/>
<dbReference type="EMBL" id="VSRQ01000005">
    <property type="protein sequence ID" value="TYK46983.1"/>
    <property type="molecule type" value="Genomic_DNA"/>
</dbReference>
<evidence type="ECO:0000313" key="3">
    <source>
        <dbReference type="Proteomes" id="UP000323505"/>
    </source>
</evidence>
<protein>
    <submittedName>
        <fullName evidence="2">Uncharacterized protein</fullName>
    </submittedName>
</protein>
<gene>
    <name evidence="2" type="ORF">FXF68_24505</name>
</gene>
<evidence type="ECO:0000313" key="2">
    <source>
        <dbReference type="EMBL" id="TYK46983.1"/>
    </source>
</evidence>
<reference evidence="2 3" key="1">
    <citation type="submission" date="2019-08" db="EMBL/GenBank/DDBJ databases">
        <title>Actinomadura sp. nov. CYP1-5 isolated from mountain soil.</title>
        <authorList>
            <person name="Songsumanus A."/>
            <person name="Kuncharoen N."/>
            <person name="Kudo T."/>
            <person name="Yuki M."/>
            <person name="Igarashi Y."/>
            <person name="Tanasupawat S."/>
        </authorList>
    </citation>
    <scope>NUCLEOTIDE SEQUENCE [LARGE SCALE GENOMIC DNA]</scope>
    <source>
        <strain evidence="2 3">CYP1-5</strain>
    </source>
</reference>
<keyword evidence="3" id="KW-1185">Reference proteome</keyword>
<organism evidence="2 3">
    <name type="scientific">Actinomadura decatromicini</name>
    <dbReference type="NCBI Taxonomy" id="2604572"/>
    <lineage>
        <taxon>Bacteria</taxon>
        <taxon>Bacillati</taxon>
        <taxon>Actinomycetota</taxon>
        <taxon>Actinomycetes</taxon>
        <taxon>Streptosporangiales</taxon>
        <taxon>Thermomonosporaceae</taxon>
        <taxon>Actinomadura</taxon>
    </lineage>
</organism>
<accession>A0A5D3FFH6</accession>
<proteinExistence type="predicted"/>
<name>A0A5D3FFH6_9ACTN</name>
<evidence type="ECO:0000256" key="1">
    <source>
        <dbReference type="SAM" id="MobiDB-lite"/>
    </source>
</evidence>
<sequence length="287" mass="31051">MSNRLFYPAGNKEFAADLRRLRSDCGEPNYSSLIGIVPKLDEFFPLKHGRTSLPESVSRSHLSQFFNGARQPSAEYLAVIVLSHLRCAAENGSIRIDPATDAPLGWEAILEAWQKRLREARQQDDVRDASPAPNPSAPADRSSVLPSVSLIDPGTPRRADPVHLAPGEVDALIAHGAYGNVLHEHAALGDREAIYQVGVVLALHRDYRVRAVAYLLNATAAGHPTASGLVPDSGQGIDLCHALARAKTLADMAETSGHETALRFFRLCVLRADLGDRPVAVEGDEPH</sequence>
<comment type="caution">
    <text evidence="2">The sequence shown here is derived from an EMBL/GenBank/DDBJ whole genome shotgun (WGS) entry which is preliminary data.</text>
</comment>
<dbReference type="RefSeq" id="WP_148763045.1">
    <property type="nucleotide sequence ID" value="NZ_VSRQ01000005.1"/>
</dbReference>